<dbReference type="OrthoDB" id="9807521at2"/>
<gene>
    <name evidence="1" type="ORF">EH240_17645</name>
</gene>
<evidence type="ECO:0000313" key="1">
    <source>
        <dbReference type="EMBL" id="RRI00161.1"/>
    </source>
</evidence>
<accession>A0A3P3FNP6</accession>
<comment type="caution">
    <text evidence="1">The sequence shown here is derived from an EMBL/GenBank/DDBJ whole genome shotgun (WGS) entry which is preliminary data.</text>
</comment>
<proteinExistence type="predicted"/>
<organism evidence="1 2">
    <name type="scientific">Mesorhizobium tamadayense</name>
    <dbReference type="NCBI Taxonomy" id="425306"/>
    <lineage>
        <taxon>Bacteria</taxon>
        <taxon>Pseudomonadati</taxon>
        <taxon>Pseudomonadota</taxon>
        <taxon>Alphaproteobacteria</taxon>
        <taxon>Hyphomicrobiales</taxon>
        <taxon>Phyllobacteriaceae</taxon>
        <taxon>Mesorhizobium</taxon>
    </lineage>
</organism>
<dbReference type="InterPro" id="IPR011990">
    <property type="entry name" value="TPR-like_helical_dom_sf"/>
</dbReference>
<keyword evidence="2" id="KW-1185">Reference proteome</keyword>
<dbReference type="EMBL" id="RQXT01000020">
    <property type="protein sequence ID" value="RRI00161.1"/>
    <property type="molecule type" value="Genomic_DNA"/>
</dbReference>
<dbReference type="RefSeq" id="WP_125000490.1">
    <property type="nucleotide sequence ID" value="NZ_RQXT01000020.1"/>
</dbReference>
<dbReference type="Pfam" id="PF14559">
    <property type="entry name" value="TPR_19"/>
    <property type="match status" value="1"/>
</dbReference>
<protein>
    <submittedName>
        <fullName evidence="1">Uncharacterized protein</fullName>
    </submittedName>
</protein>
<dbReference type="AlphaFoldDB" id="A0A3P3FNP6"/>
<sequence length="100" mass="10986">MSYMAELGIGAAHLIAARYEEALVMTQRGVSRQPGATWGLRQLVTALVHAGRKEEARRACDRLLESDPGLTIAKIWDRLPFEAGTRERVAASLREAGLPE</sequence>
<evidence type="ECO:0000313" key="2">
    <source>
        <dbReference type="Proteomes" id="UP000273786"/>
    </source>
</evidence>
<dbReference type="Gene3D" id="1.25.40.10">
    <property type="entry name" value="Tetratricopeptide repeat domain"/>
    <property type="match status" value="1"/>
</dbReference>
<dbReference type="SUPFAM" id="SSF48452">
    <property type="entry name" value="TPR-like"/>
    <property type="match status" value="1"/>
</dbReference>
<name>A0A3P3FNP6_9HYPH</name>
<dbReference type="Proteomes" id="UP000273786">
    <property type="component" value="Unassembled WGS sequence"/>
</dbReference>
<reference evidence="1 2" key="1">
    <citation type="submission" date="2018-11" db="EMBL/GenBank/DDBJ databases">
        <title>the genome of Mesorhizobium tamadayense DSM 28320.</title>
        <authorList>
            <person name="Gao J."/>
        </authorList>
    </citation>
    <scope>NUCLEOTIDE SEQUENCE [LARGE SCALE GENOMIC DNA]</scope>
    <source>
        <strain evidence="1 2">DSM 28320</strain>
    </source>
</reference>